<evidence type="ECO:0000256" key="1">
    <source>
        <dbReference type="SAM" id="SignalP"/>
    </source>
</evidence>
<name>A0A2M4DAS6_ANODA</name>
<reference evidence="2" key="1">
    <citation type="submission" date="2018-01" db="EMBL/GenBank/DDBJ databases">
        <title>An insight into the sialome of Amazonian anophelines.</title>
        <authorList>
            <person name="Ribeiro J.M."/>
            <person name="Scarpassa V."/>
            <person name="Calvo E."/>
        </authorList>
    </citation>
    <scope>NUCLEOTIDE SEQUENCE</scope>
</reference>
<protein>
    <submittedName>
        <fullName evidence="2">Putative secreted protein</fullName>
    </submittedName>
</protein>
<dbReference type="EMBL" id="GGFL01010488">
    <property type="protein sequence ID" value="MBW74666.1"/>
    <property type="molecule type" value="Transcribed_RNA"/>
</dbReference>
<proteinExistence type="predicted"/>
<feature type="signal peptide" evidence="1">
    <location>
        <begin position="1"/>
        <end position="24"/>
    </location>
</feature>
<keyword evidence="1" id="KW-0732">Signal</keyword>
<accession>A0A2M4DAS6</accession>
<sequence>MLQALHLAVYPVMLLVLLPLLLLANTDLTRNVDVFRDHEKTRKGAKQARRGRRSNKQCQRQYDNLFHIFPPYVVFPLFAVA</sequence>
<organism evidence="2">
    <name type="scientific">Anopheles darlingi</name>
    <name type="common">Mosquito</name>
    <dbReference type="NCBI Taxonomy" id="43151"/>
    <lineage>
        <taxon>Eukaryota</taxon>
        <taxon>Metazoa</taxon>
        <taxon>Ecdysozoa</taxon>
        <taxon>Arthropoda</taxon>
        <taxon>Hexapoda</taxon>
        <taxon>Insecta</taxon>
        <taxon>Pterygota</taxon>
        <taxon>Neoptera</taxon>
        <taxon>Endopterygota</taxon>
        <taxon>Diptera</taxon>
        <taxon>Nematocera</taxon>
        <taxon>Culicoidea</taxon>
        <taxon>Culicidae</taxon>
        <taxon>Anophelinae</taxon>
        <taxon>Anopheles</taxon>
    </lineage>
</organism>
<dbReference type="AlphaFoldDB" id="A0A2M4DAS6"/>
<evidence type="ECO:0000313" key="2">
    <source>
        <dbReference type="EMBL" id="MBW74666.1"/>
    </source>
</evidence>
<feature type="chain" id="PRO_5014999199" evidence="1">
    <location>
        <begin position="25"/>
        <end position="81"/>
    </location>
</feature>